<feature type="transmembrane region" description="Helical" evidence="5">
    <location>
        <begin position="311"/>
        <end position="333"/>
    </location>
</feature>
<organism evidence="6 7">
    <name type="scientific">Oceanobacillus kapialis</name>
    <dbReference type="NCBI Taxonomy" id="481353"/>
    <lineage>
        <taxon>Bacteria</taxon>
        <taxon>Bacillati</taxon>
        <taxon>Bacillota</taxon>
        <taxon>Bacilli</taxon>
        <taxon>Bacillales</taxon>
        <taxon>Bacillaceae</taxon>
        <taxon>Oceanobacillus</taxon>
    </lineage>
</organism>
<dbReference type="PIRSF" id="PIRSF005690">
    <property type="entry name" value="GerBA"/>
    <property type="match status" value="1"/>
</dbReference>
<proteinExistence type="inferred from homology"/>
<gene>
    <name evidence="6" type="ORF">ACFSUN_12475</name>
</gene>
<dbReference type="InterPro" id="IPR004995">
    <property type="entry name" value="Spore_Ger"/>
</dbReference>
<dbReference type="RefSeq" id="WP_379562386.1">
    <property type="nucleotide sequence ID" value="NZ_JBHUMX010000036.1"/>
</dbReference>
<evidence type="ECO:0000256" key="1">
    <source>
        <dbReference type="ARBA" id="ARBA00004141"/>
    </source>
</evidence>
<keyword evidence="3 4" id="KW-0472">Membrane</keyword>
<name>A0ABW5Q2C5_9BACI</name>
<evidence type="ECO:0000256" key="2">
    <source>
        <dbReference type="ARBA" id="ARBA00005278"/>
    </source>
</evidence>
<feature type="transmembrane region" description="Helical" evidence="5">
    <location>
        <begin position="383"/>
        <end position="401"/>
    </location>
</feature>
<feature type="transmembrane region" description="Helical" evidence="5">
    <location>
        <begin position="407"/>
        <end position="429"/>
    </location>
</feature>
<protein>
    <submittedName>
        <fullName evidence="6">Spore germination protein</fullName>
    </submittedName>
</protein>
<dbReference type="InterPro" id="IPR050768">
    <property type="entry name" value="UPF0353/GerABKA_families"/>
</dbReference>
<evidence type="ECO:0000256" key="4">
    <source>
        <dbReference type="PIRNR" id="PIRNR005690"/>
    </source>
</evidence>
<comment type="similarity">
    <text evidence="2 4">Belongs to the GerABKA family.</text>
</comment>
<sequence>MLGRNIFRRRKMKQEYATGENFSTTLGIDLEKNLQDLQVMLGNPGDLVIRRLMLGANVGAAVVFINGLSNTEDIHNDLLKNLQRNREKESDSRTPEEMLNQLQLDLISISSIEKTNSLDALTLKLLSGKSIVYVDGVAEALMLGTEKWESRSIEEPVSESVIRGPREGFIENLQTNMVLIRRHIRDPNLRFETSEVGRRSKKKLVVCYMEGIVNPDIVKEVNRRLSSIDMDSAMESGYIEQWIEDSYLSPFPQMDNTERPDKVASSVLQGKVGILLDGSPFALIAPITIDNSFKSPEDYYDRWLIGTFLRIIRYIGAFITMFLPALYIALVSFHQGMIPSQLAFSIAATREGVPFPAFVEAIIMGFTMELLREAGARLPKTIGQTIGIVGGLVIGEAAVSAGIVSPIMVIVVALTAVASFTIPLYSVAISFRLLRFGFMLAAAVLGLYGIVLVYIMINIHIVNLKSMGIPYSTPFAPTFIKDWRDMVLRAPIPMLNKRPESLKSKDKRSGNLRR</sequence>
<keyword evidence="7" id="KW-1185">Reference proteome</keyword>
<comment type="subcellular location">
    <subcellularLocation>
        <location evidence="4">Cell membrane</location>
    </subcellularLocation>
    <subcellularLocation>
        <location evidence="1">Membrane</location>
        <topology evidence="1">Multi-pass membrane protein</topology>
    </subcellularLocation>
</comment>
<feature type="transmembrane region" description="Helical" evidence="5">
    <location>
        <begin position="436"/>
        <end position="457"/>
    </location>
</feature>
<evidence type="ECO:0000256" key="5">
    <source>
        <dbReference type="SAM" id="Phobius"/>
    </source>
</evidence>
<feature type="transmembrane region" description="Helical" evidence="5">
    <location>
        <begin position="353"/>
        <end position="371"/>
    </location>
</feature>
<accession>A0ABW5Q2C5</accession>
<dbReference type="Pfam" id="PF03323">
    <property type="entry name" value="GerA"/>
    <property type="match status" value="1"/>
</dbReference>
<keyword evidence="5" id="KW-0812">Transmembrane</keyword>
<reference evidence="7" key="1">
    <citation type="journal article" date="2019" name="Int. J. Syst. Evol. Microbiol.">
        <title>The Global Catalogue of Microorganisms (GCM) 10K type strain sequencing project: providing services to taxonomists for standard genome sequencing and annotation.</title>
        <authorList>
            <consortium name="The Broad Institute Genomics Platform"/>
            <consortium name="The Broad Institute Genome Sequencing Center for Infectious Disease"/>
            <person name="Wu L."/>
            <person name="Ma J."/>
        </authorList>
    </citation>
    <scope>NUCLEOTIDE SEQUENCE [LARGE SCALE GENOMIC DNA]</scope>
    <source>
        <strain evidence="7">TISTR 1858</strain>
    </source>
</reference>
<dbReference type="PANTHER" id="PTHR22550:SF5">
    <property type="entry name" value="LEUCINE ZIPPER PROTEIN 4"/>
    <property type="match status" value="1"/>
</dbReference>
<dbReference type="Proteomes" id="UP001597451">
    <property type="component" value="Unassembled WGS sequence"/>
</dbReference>
<dbReference type="EMBL" id="JBHUMX010000036">
    <property type="protein sequence ID" value="MFD2629595.1"/>
    <property type="molecule type" value="Genomic_DNA"/>
</dbReference>
<evidence type="ECO:0000313" key="6">
    <source>
        <dbReference type="EMBL" id="MFD2629595.1"/>
    </source>
</evidence>
<keyword evidence="5" id="KW-1133">Transmembrane helix</keyword>
<comment type="caution">
    <text evidence="6">The sequence shown here is derived from an EMBL/GenBank/DDBJ whole genome shotgun (WGS) entry which is preliminary data.</text>
</comment>
<evidence type="ECO:0000256" key="3">
    <source>
        <dbReference type="ARBA" id="ARBA00023136"/>
    </source>
</evidence>
<dbReference type="PANTHER" id="PTHR22550">
    <property type="entry name" value="SPORE GERMINATION PROTEIN"/>
    <property type="match status" value="1"/>
</dbReference>
<evidence type="ECO:0000313" key="7">
    <source>
        <dbReference type="Proteomes" id="UP001597451"/>
    </source>
</evidence>